<dbReference type="RefSeq" id="XP_022463463.1">
    <property type="nucleotide sequence ID" value="XM_022606804.1"/>
</dbReference>
<reference evidence="12 13" key="1">
    <citation type="journal article" date="2011" name="Proc. Natl. Acad. Sci. U.S.A.">
        <title>Evolutionary erosion of yeast sex chromosomes by mating-type switching accidents.</title>
        <authorList>
            <person name="Gordon J.L."/>
            <person name="Armisen D."/>
            <person name="Proux-Wera E."/>
            <person name="Oheigeartaigh S.S."/>
            <person name="Byrne K.P."/>
            <person name="Wolfe K.H."/>
        </authorList>
    </citation>
    <scope>NUCLEOTIDE SEQUENCE [LARGE SCALE GENOMIC DNA]</scope>
    <source>
        <strain evidence="13">ATCC MYA-139 / BCRC 22969 / CBS 8797 / CCRC 22969 / KCTC 17520 / NBRC 10181 / NCYC 3082</strain>
    </source>
</reference>
<sequence>MESSVESMQRSNSLGSRPVRSRWGRRRGQRARSTSITNADVPRNHRQHYYASRGQPIVCESANFTLFESGLHEHRIELVPFLTENSEPTEDSRLEDFIKRRKRQVLKIPKVFKYKKPAPRMESALSLLPANDDAFDLNEKFRDLGLQDSHTALKLDNEAAAIGPKDLKLISDLSSKINSSLQNQFNSKPDPDDTGSLKDRYGTHVRQIGCGLSGKIFVYVKTIGENDTSNGTTYSKDNKWFYAIKEFRKRKTGELTENYSAKIISEFVIGKALSTEPLHCPNIVKVLDLMETGKNPSVFVEVMEFCPSGDLYSYISRLSKKGTKMHPLEADCFLKQLLLGVQFLHFHGIAHCDIKLENLLLCPDGLLKICDFGSSYVFQTAWESTVHFERNPVGSEPYIAPEEFVVDREYDPRLVDCWSCGVAYMCMIVGRFIWHAAKEDTDAAYANFCREISQHGRYGIFEELTHHNVVTNLLRKKCLYKVFQPRPTARLSVREWLNNKWMKQVECCQEHLYEH</sequence>
<evidence type="ECO:0000256" key="6">
    <source>
        <dbReference type="ARBA" id="ARBA00022840"/>
    </source>
</evidence>
<evidence type="ECO:0000256" key="4">
    <source>
        <dbReference type="ARBA" id="ARBA00022741"/>
    </source>
</evidence>
<keyword evidence="3" id="KW-0808">Transferase</keyword>
<dbReference type="STRING" id="1071383.J7RW56"/>
<evidence type="ECO:0000256" key="7">
    <source>
        <dbReference type="ARBA" id="ARBA00038505"/>
    </source>
</evidence>
<keyword evidence="5" id="KW-0418">Kinase</keyword>
<evidence type="ECO:0000313" key="13">
    <source>
        <dbReference type="Proteomes" id="UP000006310"/>
    </source>
</evidence>
<reference evidence="13" key="2">
    <citation type="submission" date="2012-08" db="EMBL/GenBank/DDBJ databases">
        <title>Genome sequence of Kazachstania naganishii.</title>
        <authorList>
            <person name="Gordon J.L."/>
            <person name="Armisen D."/>
            <person name="Proux-Wera E."/>
            <person name="OhEigeartaigh S.S."/>
            <person name="Byrne K.P."/>
            <person name="Wolfe K.H."/>
        </authorList>
    </citation>
    <scope>NUCLEOTIDE SEQUENCE [LARGE SCALE GENOMIC DNA]</scope>
    <source>
        <strain evidence="13">ATCC MYA-139 / BCRC 22969 / CBS 8797 / CCRC 22969 / KCTC 17520 / NBRC 10181 / NCYC 3082</strain>
    </source>
</reference>
<name>J7RW56_HUIN7</name>
<dbReference type="GO" id="GO:0005524">
    <property type="term" value="F:ATP binding"/>
    <property type="evidence" value="ECO:0007669"/>
    <property type="project" value="UniProtKB-KW"/>
</dbReference>
<feature type="compositionally biased region" description="Polar residues" evidence="10">
    <location>
        <begin position="1"/>
        <end position="14"/>
    </location>
</feature>
<dbReference type="PROSITE" id="PS50011">
    <property type="entry name" value="PROTEIN_KINASE_DOM"/>
    <property type="match status" value="1"/>
</dbReference>
<dbReference type="Gene3D" id="1.10.510.10">
    <property type="entry name" value="Transferase(Phosphotransferase) domain 1"/>
    <property type="match status" value="1"/>
</dbReference>
<dbReference type="OrthoDB" id="6513151at2759"/>
<evidence type="ECO:0000256" key="1">
    <source>
        <dbReference type="ARBA" id="ARBA00012513"/>
    </source>
</evidence>
<proteinExistence type="inferred from homology"/>
<evidence type="ECO:0000259" key="11">
    <source>
        <dbReference type="PROSITE" id="PS50011"/>
    </source>
</evidence>
<dbReference type="SUPFAM" id="SSF56112">
    <property type="entry name" value="Protein kinase-like (PK-like)"/>
    <property type="match status" value="1"/>
</dbReference>
<dbReference type="GO" id="GO:0004674">
    <property type="term" value="F:protein serine/threonine kinase activity"/>
    <property type="evidence" value="ECO:0007669"/>
    <property type="project" value="UniProtKB-KW"/>
</dbReference>
<protein>
    <recommendedName>
        <fullName evidence="1">non-specific serine/threonine protein kinase</fullName>
        <ecNumber evidence="1">2.7.11.1</ecNumber>
    </recommendedName>
</protein>
<dbReference type="EMBL" id="HE978316">
    <property type="protein sequence ID" value="CCK69217.1"/>
    <property type="molecule type" value="Genomic_DNA"/>
</dbReference>
<evidence type="ECO:0000313" key="12">
    <source>
        <dbReference type="EMBL" id="CCK69217.1"/>
    </source>
</evidence>
<dbReference type="SMART" id="SM00220">
    <property type="entry name" value="S_TKc"/>
    <property type="match status" value="1"/>
</dbReference>
<organism evidence="12 13">
    <name type="scientific">Huiozyma naganishii (strain ATCC MYA-139 / BCRC 22969 / CBS 8797 / KCTC 17520 / NBRC 10181 / NCYC 3082 / Yp74L-3)</name>
    <name type="common">Yeast</name>
    <name type="synonym">Kazachstania naganishii</name>
    <dbReference type="NCBI Taxonomy" id="1071383"/>
    <lineage>
        <taxon>Eukaryota</taxon>
        <taxon>Fungi</taxon>
        <taxon>Dikarya</taxon>
        <taxon>Ascomycota</taxon>
        <taxon>Saccharomycotina</taxon>
        <taxon>Saccharomycetes</taxon>
        <taxon>Saccharomycetales</taxon>
        <taxon>Saccharomycetaceae</taxon>
        <taxon>Huiozyma</taxon>
    </lineage>
</organism>
<evidence type="ECO:0000256" key="2">
    <source>
        <dbReference type="ARBA" id="ARBA00022527"/>
    </source>
</evidence>
<dbReference type="GO" id="GO:0030003">
    <property type="term" value="P:intracellular monoatomic cation homeostasis"/>
    <property type="evidence" value="ECO:0007669"/>
    <property type="project" value="TreeGrafter"/>
</dbReference>
<evidence type="ECO:0000256" key="8">
    <source>
        <dbReference type="ARBA" id="ARBA00047899"/>
    </source>
</evidence>
<dbReference type="EC" id="2.7.11.1" evidence="1"/>
<dbReference type="PANTHER" id="PTHR24343:SF43">
    <property type="entry name" value="SERINE_THREONINE-PROTEIN KINASE HAL5-RELATED"/>
    <property type="match status" value="1"/>
</dbReference>
<dbReference type="KEGG" id="kng:KNAG_0C01040"/>
<keyword evidence="4" id="KW-0547">Nucleotide-binding</keyword>
<dbReference type="OMA" id="ECDIENA"/>
<keyword evidence="13" id="KW-1185">Reference proteome</keyword>
<evidence type="ECO:0000256" key="9">
    <source>
        <dbReference type="ARBA" id="ARBA00048679"/>
    </source>
</evidence>
<evidence type="ECO:0000256" key="10">
    <source>
        <dbReference type="SAM" id="MobiDB-lite"/>
    </source>
</evidence>
<evidence type="ECO:0000256" key="3">
    <source>
        <dbReference type="ARBA" id="ARBA00022679"/>
    </source>
</evidence>
<dbReference type="Pfam" id="PF00069">
    <property type="entry name" value="Pkinase"/>
    <property type="match status" value="1"/>
</dbReference>
<dbReference type="PANTHER" id="PTHR24343">
    <property type="entry name" value="SERINE/THREONINE KINASE"/>
    <property type="match status" value="1"/>
</dbReference>
<comment type="catalytic activity">
    <reaction evidence="8">
        <text>L-threonyl-[protein] + ATP = O-phospho-L-threonyl-[protein] + ADP + H(+)</text>
        <dbReference type="Rhea" id="RHEA:46608"/>
        <dbReference type="Rhea" id="RHEA-COMP:11060"/>
        <dbReference type="Rhea" id="RHEA-COMP:11605"/>
        <dbReference type="ChEBI" id="CHEBI:15378"/>
        <dbReference type="ChEBI" id="CHEBI:30013"/>
        <dbReference type="ChEBI" id="CHEBI:30616"/>
        <dbReference type="ChEBI" id="CHEBI:61977"/>
        <dbReference type="ChEBI" id="CHEBI:456216"/>
        <dbReference type="EC" id="2.7.11.1"/>
    </reaction>
</comment>
<dbReference type="GO" id="GO:0005829">
    <property type="term" value="C:cytosol"/>
    <property type="evidence" value="ECO:0007669"/>
    <property type="project" value="TreeGrafter"/>
</dbReference>
<gene>
    <name evidence="12" type="primary">KNAG0C01040</name>
    <name evidence="12" type="ordered locus">KNAG_0C01040</name>
</gene>
<keyword evidence="6" id="KW-0067">ATP-binding</keyword>
<dbReference type="GeneID" id="34524897"/>
<dbReference type="InterPro" id="IPR008271">
    <property type="entry name" value="Ser/Thr_kinase_AS"/>
</dbReference>
<keyword evidence="2" id="KW-0723">Serine/threonine-protein kinase</keyword>
<dbReference type="AlphaFoldDB" id="J7RW56"/>
<dbReference type="HOGENOM" id="CLU_016904_1_0_1"/>
<accession>J7RW56</accession>
<feature type="region of interest" description="Disordered" evidence="10">
    <location>
        <begin position="1"/>
        <end position="44"/>
    </location>
</feature>
<comment type="similarity">
    <text evidence="7">Belongs to the protein kinase superfamily. CAMK Ser/Thr protein kinase family. NPR/HAL subfamily. HAL5 sub-subfamily.</text>
</comment>
<dbReference type="eggNOG" id="KOG0590">
    <property type="taxonomic scope" value="Eukaryota"/>
</dbReference>
<dbReference type="Proteomes" id="UP000006310">
    <property type="component" value="Chromosome 3"/>
</dbReference>
<comment type="catalytic activity">
    <reaction evidence="9">
        <text>L-seryl-[protein] + ATP = O-phospho-L-seryl-[protein] + ADP + H(+)</text>
        <dbReference type="Rhea" id="RHEA:17989"/>
        <dbReference type="Rhea" id="RHEA-COMP:9863"/>
        <dbReference type="Rhea" id="RHEA-COMP:11604"/>
        <dbReference type="ChEBI" id="CHEBI:15378"/>
        <dbReference type="ChEBI" id="CHEBI:29999"/>
        <dbReference type="ChEBI" id="CHEBI:30616"/>
        <dbReference type="ChEBI" id="CHEBI:83421"/>
        <dbReference type="ChEBI" id="CHEBI:456216"/>
        <dbReference type="EC" id="2.7.11.1"/>
    </reaction>
</comment>
<feature type="domain" description="Protein kinase" evidence="11">
    <location>
        <begin position="202"/>
        <end position="502"/>
    </location>
</feature>
<dbReference type="InterPro" id="IPR000719">
    <property type="entry name" value="Prot_kinase_dom"/>
</dbReference>
<feature type="compositionally biased region" description="Basic residues" evidence="10">
    <location>
        <begin position="19"/>
        <end position="30"/>
    </location>
</feature>
<evidence type="ECO:0000256" key="5">
    <source>
        <dbReference type="ARBA" id="ARBA00022777"/>
    </source>
</evidence>
<dbReference type="InterPro" id="IPR011009">
    <property type="entry name" value="Kinase-like_dom_sf"/>
</dbReference>
<dbReference type="PROSITE" id="PS00108">
    <property type="entry name" value="PROTEIN_KINASE_ST"/>
    <property type="match status" value="1"/>
</dbReference>